<reference evidence="5 6" key="1">
    <citation type="journal article" date="2016" name="DNA Res.">
        <title>The complete genome sequencing of Prevotella intermedia strain OMA14 and a subsequent fine-scale, intra-species genomic comparison reveal an unusual amplification of conjugative and mobile transposons and identify a novel Prevotella-lineage-specific repeat.</title>
        <authorList>
            <person name="Naito M."/>
            <person name="Ogura Y."/>
            <person name="Itoh T."/>
            <person name="Shoji M."/>
            <person name="Okamoto M."/>
            <person name="Hayashi T."/>
            <person name="Nakayama K."/>
        </authorList>
    </citation>
    <scope>NUCLEOTIDE SEQUENCE [LARGE SCALE GENOMIC DNA]</scope>
    <source>
        <strain evidence="5 6">OMA14</strain>
    </source>
</reference>
<accession>A0A0T7AQ19</accession>
<dbReference type="PANTHER" id="PTHR33175">
    <property type="entry name" value="DNA-BINDING PROTEIN HU"/>
    <property type="match status" value="1"/>
</dbReference>
<dbReference type="GO" id="GO:0030527">
    <property type="term" value="F:structural constituent of chromatin"/>
    <property type="evidence" value="ECO:0007669"/>
    <property type="project" value="InterPro"/>
</dbReference>
<dbReference type="AlphaFoldDB" id="A0A0T7AQ19"/>
<protein>
    <submittedName>
        <fullName evidence="5">Probable DNA-binding protein HU</fullName>
    </submittedName>
</protein>
<dbReference type="SMART" id="SM00411">
    <property type="entry name" value="BHL"/>
    <property type="match status" value="1"/>
</dbReference>
<evidence type="ECO:0000313" key="5">
    <source>
        <dbReference type="EMBL" id="BAU19229.1"/>
    </source>
</evidence>
<evidence type="ECO:0000256" key="3">
    <source>
        <dbReference type="RuleBase" id="RU003939"/>
    </source>
</evidence>
<dbReference type="GO" id="GO:0003677">
    <property type="term" value="F:DNA binding"/>
    <property type="evidence" value="ECO:0007669"/>
    <property type="project" value="UniProtKB-KW"/>
</dbReference>
<feature type="transmembrane region" description="Helical" evidence="4">
    <location>
        <begin position="233"/>
        <end position="251"/>
    </location>
</feature>
<dbReference type="EMBL" id="AP014598">
    <property type="protein sequence ID" value="BAU19229.1"/>
    <property type="molecule type" value="Genomic_DNA"/>
</dbReference>
<dbReference type="Pfam" id="PF00216">
    <property type="entry name" value="Bac_DNA_binding"/>
    <property type="match status" value="1"/>
</dbReference>
<organism evidence="5 6">
    <name type="scientific">Prevotella intermedia</name>
    <dbReference type="NCBI Taxonomy" id="28131"/>
    <lineage>
        <taxon>Bacteria</taxon>
        <taxon>Pseudomonadati</taxon>
        <taxon>Bacteroidota</taxon>
        <taxon>Bacteroidia</taxon>
        <taxon>Bacteroidales</taxon>
        <taxon>Prevotellaceae</taxon>
        <taxon>Prevotella</taxon>
    </lineage>
</organism>
<comment type="similarity">
    <text evidence="1 3">Belongs to the bacterial histone-like protein family.</text>
</comment>
<name>A0A0T7AQ19_PREIN</name>
<evidence type="ECO:0000256" key="4">
    <source>
        <dbReference type="SAM" id="Phobius"/>
    </source>
</evidence>
<evidence type="ECO:0000256" key="1">
    <source>
        <dbReference type="ARBA" id="ARBA00010529"/>
    </source>
</evidence>
<keyword evidence="4" id="KW-0472">Membrane</keyword>
<dbReference type="Gene3D" id="4.10.520.10">
    <property type="entry name" value="IHF-like DNA-binding proteins"/>
    <property type="match status" value="1"/>
</dbReference>
<dbReference type="RefSeq" id="WP_096409300.1">
    <property type="nucleotide sequence ID" value="NZ_AP014598.1"/>
</dbReference>
<keyword evidence="2 5" id="KW-0238">DNA-binding</keyword>
<dbReference type="Proteomes" id="UP000217431">
    <property type="component" value="Chromosome II"/>
</dbReference>
<keyword evidence="4" id="KW-0812">Transmembrane</keyword>
<keyword evidence="4" id="KW-1133">Transmembrane helix</keyword>
<proteinExistence type="inferred from homology"/>
<dbReference type="PANTHER" id="PTHR33175:SF2">
    <property type="entry name" value="INTEGRATION HOST FACTOR SUBUNIT ALPHA"/>
    <property type="match status" value="1"/>
</dbReference>
<dbReference type="InterPro" id="IPR010992">
    <property type="entry name" value="IHF-like_DNA-bd_dom_sf"/>
</dbReference>
<dbReference type="STRING" id="28131.BWX40_11570"/>
<dbReference type="SUPFAM" id="SSF47729">
    <property type="entry name" value="IHF-like DNA-binding proteins"/>
    <property type="match status" value="1"/>
</dbReference>
<dbReference type="GO" id="GO:0005829">
    <property type="term" value="C:cytosol"/>
    <property type="evidence" value="ECO:0007669"/>
    <property type="project" value="TreeGrafter"/>
</dbReference>
<dbReference type="InterPro" id="IPR000119">
    <property type="entry name" value="Hist_DNA-bd"/>
</dbReference>
<evidence type="ECO:0000256" key="2">
    <source>
        <dbReference type="ARBA" id="ARBA00023125"/>
    </source>
</evidence>
<dbReference type="CDD" id="cd13832">
    <property type="entry name" value="IHF"/>
    <property type="match status" value="1"/>
</dbReference>
<gene>
    <name evidence="5" type="ORF">PIOMA14_II_0725</name>
</gene>
<evidence type="ECO:0000313" key="6">
    <source>
        <dbReference type="Proteomes" id="UP000217431"/>
    </source>
</evidence>
<sequence length="384" mass="42805">MAKTALQLIADAVAKKHKITVKEAEKFVSAIFDVVNEGLKTDKLVKIKGLGTFKVQAVKPRESVNVNTGERVLIEGHEKVSFTPDATMKELVNKPFAQFETVVLNDGVDFADIESKSDDEEKAENTDEIVVSAEKIADSDEEKTETKEEITAEIIDEKPAEEVPQPAVEIPMVAVEAKEEITEEREEEQKAVIEEKETVVEVKAEAVEEQPEQVAEVPKVNAFPIERPKKINWLLWSSVAFAVIAVMYFFGYKFGKDAALRDNKMAIRTQAEDSLAEKTKTTAKQTATNTQKATAKAAQQATDEAEKYKKMSSDKRIRYGAYDIVGIEKTVVLKKGQTMQSYSRRALGPDMVGYFQVLNNATTMSAGDTMKVPKVELRPQYRTK</sequence>